<dbReference type="EMBL" id="JAPFFF010000014">
    <property type="protein sequence ID" value="KAK8870234.1"/>
    <property type="molecule type" value="Genomic_DNA"/>
</dbReference>
<accession>A0ABR2IXK8</accession>
<reference evidence="1 2" key="1">
    <citation type="submission" date="2024-04" db="EMBL/GenBank/DDBJ databases">
        <title>Tritrichomonas musculus Genome.</title>
        <authorList>
            <person name="Alves-Ferreira E."/>
            <person name="Grigg M."/>
            <person name="Lorenzi H."/>
            <person name="Galac M."/>
        </authorList>
    </citation>
    <scope>NUCLEOTIDE SEQUENCE [LARGE SCALE GENOMIC DNA]</scope>
    <source>
        <strain evidence="1 2">EAF2021</strain>
    </source>
</reference>
<evidence type="ECO:0000313" key="1">
    <source>
        <dbReference type="EMBL" id="KAK8870234.1"/>
    </source>
</evidence>
<evidence type="ECO:0000313" key="2">
    <source>
        <dbReference type="Proteomes" id="UP001470230"/>
    </source>
</evidence>
<organism evidence="1 2">
    <name type="scientific">Tritrichomonas musculus</name>
    <dbReference type="NCBI Taxonomy" id="1915356"/>
    <lineage>
        <taxon>Eukaryota</taxon>
        <taxon>Metamonada</taxon>
        <taxon>Parabasalia</taxon>
        <taxon>Tritrichomonadida</taxon>
        <taxon>Tritrichomonadidae</taxon>
        <taxon>Tritrichomonas</taxon>
    </lineage>
</organism>
<protein>
    <recommendedName>
        <fullName evidence="3">BTB domain-containing protein</fullName>
    </recommendedName>
</protein>
<evidence type="ECO:0008006" key="3">
    <source>
        <dbReference type="Google" id="ProtNLM"/>
    </source>
</evidence>
<keyword evidence="2" id="KW-1185">Reference proteome</keyword>
<name>A0ABR2IXK8_9EUKA</name>
<gene>
    <name evidence="1" type="ORF">M9Y10_008111</name>
</gene>
<comment type="caution">
    <text evidence="1">The sequence shown here is derived from an EMBL/GenBank/DDBJ whole genome shotgun (WGS) entry which is preliminary data.</text>
</comment>
<dbReference type="Proteomes" id="UP001470230">
    <property type="component" value="Unassembled WGS sequence"/>
</dbReference>
<proteinExistence type="predicted"/>
<sequence length="349" mass="40410">MQNQTILVIYQGETFAVDYLKLYESSNKFREMMKTYLDSGVDPQMLQLKILYDKFTSRNISNFLKMIQNKKNDVHSQEIVEICKIAKLFQAEKLYDKSLSYVHNRIDPNFTVSEDFDELNGEKYLELEYVNDSNTQDSYNNEFTAQNDTNQSINETSTINYTNDQEDMTPSKEKLPNICYRIQIFNPPLKCCRYYFKKEGRIILTGKKKSNEIYIGHGNDIHISSSEKEICGRIMQCDGHNIAYVNGQEIRLTYVPYFVRNQFSLTTSFVIGGETVTWSPRTIDSALSGEFNRPSIQSKRNMILKNQDGEPVFFVRKVENDVFEVESLPTIDPLIVFVIGVSQIVGPFT</sequence>